<dbReference type="InterPro" id="IPR004870">
    <property type="entry name" value="Nucleoporin_Nup155"/>
</dbReference>
<gene>
    <name evidence="7" type="ORF">H257_08735</name>
</gene>
<feature type="domain" description="Nucleoporin Nup133/Nup155-like N-terminal" evidence="6">
    <location>
        <begin position="64"/>
        <end position="434"/>
    </location>
</feature>
<dbReference type="Pfam" id="PF08801">
    <property type="entry name" value="Nucleoporin_N"/>
    <property type="match status" value="1"/>
</dbReference>
<reference evidence="7" key="1">
    <citation type="submission" date="2013-12" db="EMBL/GenBank/DDBJ databases">
        <title>The Genome Sequence of Aphanomyces astaci APO3.</title>
        <authorList>
            <consortium name="The Broad Institute Genomics Platform"/>
            <person name="Russ C."/>
            <person name="Tyler B."/>
            <person name="van West P."/>
            <person name="Dieguez-Uribeondo J."/>
            <person name="Young S.K."/>
            <person name="Zeng Q."/>
            <person name="Gargeya S."/>
            <person name="Fitzgerald M."/>
            <person name="Abouelleil A."/>
            <person name="Alvarado L."/>
            <person name="Chapman S.B."/>
            <person name="Gainer-Dewar J."/>
            <person name="Goldberg J."/>
            <person name="Griggs A."/>
            <person name="Gujja S."/>
            <person name="Hansen M."/>
            <person name="Howarth C."/>
            <person name="Imamovic A."/>
            <person name="Ireland A."/>
            <person name="Larimer J."/>
            <person name="McCowan C."/>
            <person name="Murphy C."/>
            <person name="Pearson M."/>
            <person name="Poon T.W."/>
            <person name="Priest M."/>
            <person name="Roberts A."/>
            <person name="Saif S."/>
            <person name="Shea T."/>
            <person name="Sykes S."/>
            <person name="Wortman J."/>
            <person name="Nusbaum C."/>
            <person name="Birren B."/>
        </authorList>
    </citation>
    <scope>NUCLEOTIDE SEQUENCE [LARGE SCALE GENOMIC DNA]</scope>
    <source>
        <strain evidence="7">APO3</strain>
    </source>
</reference>
<dbReference type="GO" id="GO:0017056">
    <property type="term" value="F:structural constituent of nuclear pore"/>
    <property type="evidence" value="ECO:0007669"/>
    <property type="project" value="InterPro"/>
</dbReference>
<dbReference type="OrthoDB" id="338970at2759"/>
<evidence type="ECO:0000256" key="3">
    <source>
        <dbReference type="ARBA" id="ARBA00022448"/>
    </source>
</evidence>
<dbReference type="GeneID" id="20810731"/>
<dbReference type="GO" id="GO:0006405">
    <property type="term" value="P:RNA export from nucleus"/>
    <property type="evidence" value="ECO:0007669"/>
    <property type="project" value="TreeGrafter"/>
</dbReference>
<proteinExistence type="inferred from homology"/>
<dbReference type="EMBL" id="KI913133">
    <property type="protein sequence ID" value="ETV77287.1"/>
    <property type="molecule type" value="Genomic_DNA"/>
</dbReference>
<protein>
    <submittedName>
        <fullName evidence="7">Uncharacterized protein</fullName>
    </submittedName>
</protein>
<dbReference type="RefSeq" id="XP_009833074.1">
    <property type="nucleotide sequence ID" value="XM_009834772.1"/>
</dbReference>
<evidence type="ECO:0000256" key="4">
    <source>
        <dbReference type="ARBA" id="ARBA00023242"/>
    </source>
</evidence>
<evidence type="ECO:0000256" key="1">
    <source>
        <dbReference type="ARBA" id="ARBA00004123"/>
    </source>
</evidence>
<dbReference type="Gene3D" id="1.20.120.1880">
    <property type="entry name" value="Nucleoporin, helical C-terminal domain"/>
    <property type="match status" value="1"/>
</dbReference>
<evidence type="ECO:0000259" key="6">
    <source>
        <dbReference type="Pfam" id="PF08801"/>
    </source>
</evidence>
<dbReference type="AlphaFoldDB" id="W4GC75"/>
<dbReference type="InterPro" id="IPR007187">
    <property type="entry name" value="Nucleoporin_Nup133/Nup155_C"/>
</dbReference>
<dbReference type="InterPro" id="IPR042538">
    <property type="entry name" value="Nucleoporin_Nup155_C_3"/>
</dbReference>
<dbReference type="STRING" id="112090.W4GC75"/>
<comment type="subcellular location">
    <subcellularLocation>
        <location evidence="1">Nucleus</location>
    </subcellularLocation>
</comment>
<evidence type="ECO:0000313" key="7">
    <source>
        <dbReference type="EMBL" id="ETV77287.1"/>
    </source>
</evidence>
<dbReference type="PANTHER" id="PTHR10350:SF6">
    <property type="entry name" value="NUCLEAR PORE COMPLEX PROTEIN NUP155"/>
    <property type="match status" value="1"/>
</dbReference>
<evidence type="ECO:0000259" key="5">
    <source>
        <dbReference type="Pfam" id="PF03177"/>
    </source>
</evidence>
<dbReference type="VEuPathDB" id="FungiDB:H257_08735"/>
<organism evidence="7">
    <name type="scientific">Aphanomyces astaci</name>
    <name type="common">Crayfish plague agent</name>
    <dbReference type="NCBI Taxonomy" id="112090"/>
    <lineage>
        <taxon>Eukaryota</taxon>
        <taxon>Sar</taxon>
        <taxon>Stramenopiles</taxon>
        <taxon>Oomycota</taxon>
        <taxon>Saprolegniomycetes</taxon>
        <taxon>Saprolegniales</taxon>
        <taxon>Verrucalvaceae</taxon>
        <taxon>Aphanomyces</taxon>
    </lineage>
</organism>
<dbReference type="GO" id="GO:0044611">
    <property type="term" value="C:nuclear pore inner ring"/>
    <property type="evidence" value="ECO:0007669"/>
    <property type="project" value="TreeGrafter"/>
</dbReference>
<feature type="domain" description="Nucleoporin Nup133/Nup155-like C-terminal" evidence="5">
    <location>
        <begin position="841"/>
        <end position="1121"/>
    </location>
</feature>
<sequence length="1176" mass="127846">MTRPDAQEKDAASIQRALKELGKTADLMREREKKMDVSLRFQAVDSSSLESTYVVDPAITRWGPDLVPSTDMAPWPASVVESTQKTSTVVPMGLFPEIQHAWAVVDTTTLVLWDYVSSKDGVVSCPVVSSPIVSAGLVLPLPGTLFSDQVQYLLAVLTERDVRLFAVVTDKAAPTSSSSRPPWKVIDTLMTAPLANTQLATSLVCTPSRRILLGGVDGTLYEYAYSPNMPSADTVKFRRIQPATTSPWATYLPNVVRDLLFPSPNAAVASLVLDTARRLLYVTYVHSNVLSVYDIRSDIVLVSSVNLTDLARHALGNHVVLAPVVAIAPVEPASTQRVHVVALTSTGQRLALSFGPNYTLKALYLRVLPPPPSSLSTTTAFSSGGFTHIVAQPSGVCLLGHASAYQLLGLVADAAAPPSTLVVETASTLPVRGTLHAVVAAAIPAPLPSALPPSSSSVGVKRSANGLQKPSSPLDFLKHLGSLGSQLTSPPPQFLAVSSAGVQKWTQTRLIDHVDMLLRRSASVTPVVEWYGAPYVAALLFGLPHNPAAAHAVCALDANDTVQGLAQYVAHLLAPLWATPVTKLLPSSSTATVLQTALDKLTALHQLVNQVVPLAVALHTDVAHLQPHHAVVRDLHALVRRVADALFGWIQLSTLLWKQESPLQGVPFHDVVGTDAGAAKFQAQLKDLAKNVPRVVPQLLAHCASFFSVWEAAPYQGLQTIAAAKAAATLAGRDALLQESLTQLRQHCAQWLPTKPTLQLLRHILKEYTAASFYYGMVELTVAVARVYTTTTSATSCYDLLLSLATTTEAQEAVAKYACQANDGGALEAAVLAWLPDLSVLQSCPWTPTIKAFLRTNHPDWFVRLSIHHHDVDDAAEYLWTQAHDLTSKRTIGERSALLARALLCVQVTGNAQHIADVQDALDVFNMQTRVYETLRHQKVPTGVLEALQSSILNMSTLFNEYAMPYGLHTECLRILHACQTNEPRVIASLWKQLIFGFIPPCTSPTTPAAVSQWLQAQHKALNQDPSTASLDGSFEDMTWVANVRSYMLQMGATLLHSGADYVFPVQELVETLETLHYYARLVVNDSLDSTWVAKLFVDLQCVSPSLLVSIYVHLKHQSPKSMELHWLLGMHAIVATTSDRHPFANLIHEHLDLLRRCYPDACDQLVRWTDLLKRL</sequence>
<dbReference type="GO" id="GO:0006606">
    <property type="term" value="P:protein import into nucleus"/>
    <property type="evidence" value="ECO:0007669"/>
    <property type="project" value="TreeGrafter"/>
</dbReference>
<comment type="similarity">
    <text evidence="2">Belongs to the non-repetitive/WGA-negative nucleoporin family.</text>
</comment>
<dbReference type="GO" id="GO:0000972">
    <property type="term" value="P:transcription-dependent tethering of RNA polymerase II gene DNA at nuclear periphery"/>
    <property type="evidence" value="ECO:0007669"/>
    <property type="project" value="TreeGrafter"/>
</dbReference>
<evidence type="ECO:0000256" key="2">
    <source>
        <dbReference type="ARBA" id="ARBA00007373"/>
    </source>
</evidence>
<name>W4GC75_APHAT</name>
<dbReference type="Pfam" id="PF03177">
    <property type="entry name" value="Nucleoporin_C"/>
    <property type="match status" value="1"/>
</dbReference>
<dbReference type="PANTHER" id="PTHR10350">
    <property type="entry name" value="NUCLEAR PORE COMPLEX PROTEIN NUP155"/>
    <property type="match status" value="1"/>
</dbReference>
<dbReference type="GO" id="GO:0036228">
    <property type="term" value="P:protein localization to nuclear inner membrane"/>
    <property type="evidence" value="ECO:0007669"/>
    <property type="project" value="TreeGrafter"/>
</dbReference>
<keyword evidence="3" id="KW-0813">Transport</keyword>
<keyword evidence="4" id="KW-0539">Nucleus</keyword>
<dbReference type="InterPro" id="IPR014908">
    <property type="entry name" value="Nucleoporin_Nup133/Nup155_N"/>
</dbReference>
<accession>W4GC75</accession>